<keyword evidence="4" id="KW-1185">Reference proteome</keyword>
<reference evidence="3 4" key="1">
    <citation type="submission" date="2018-05" db="EMBL/GenBank/DDBJ databases">
        <title>Marinifilum breve JC075T sp. nov., a marine bacterium isolated from Yongle Blue Hole in the South China Sea.</title>
        <authorList>
            <person name="Fu T."/>
        </authorList>
    </citation>
    <scope>NUCLEOTIDE SEQUENCE [LARGE SCALE GENOMIC DNA]</scope>
    <source>
        <strain evidence="3 4">JC075</strain>
    </source>
</reference>
<feature type="domain" description="Bvu-2165-like IHF-HU-like DNA-binding" evidence="2">
    <location>
        <begin position="4"/>
        <end position="121"/>
    </location>
</feature>
<evidence type="ECO:0000259" key="1">
    <source>
        <dbReference type="Pfam" id="PF14734"/>
    </source>
</evidence>
<dbReference type="Gene3D" id="2.70.50.70">
    <property type="match status" value="1"/>
</dbReference>
<evidence type="ECO:0000313" key="3">
    <source>
        <dbReference type="EMBL" id="PXY01717.1"/>
    </source>
</evidence>
<protein>
    <submittedName>
        <fullName evidence="3">Uncharacterized protein</fullName>
    </submittedName>
</protein>
<dbReference type="Pfam" id="PF14848">
    <property type="entry name" value="HU-DNA_bdg"/>
    <property type="match status" value="1"/>
</dbReference>
<organism evidence="3 4">
    <name type="scientific">Marinifilum breve</name>
    <dbReference type="NCBI Taxonomy" id="2184082"/>
    <lineage>
        <taxon>Bacteria</taxon>
        <taxon>Pseudomonadati</taxon>
        <taxon>Bacteroidota</taxon>
        <taxon>Bacteroidia</taxon>
        <taxon>Marinilabiliales</taxon>
        <taxon>Marinifilaceae</taxon>
    </lineage>
</organism>
<dbReference type="InterPro" id="IPR049893">
    <property type="entry name" value="Bvu_2165-like_IHF-HU-DNA_bdg"/>
</dbReference>
<feature type="domain" description="DUF4469" evidence="1">
    <location>
        <begin position="131"/>
        <end position="217"/>
    </location>
</feature>
<dbReference type="Proteomes" id="UP000248079">
    <property type="component" value="Unassembled WGS sequence"/>
</dbReference>
<dbReference type="OrthoDB" id="1115271at2"/>
<dbReference type="AlphaFoldDB" id="A0A2V4A1I7"/>
<comment type="caution">
    <text evidence="3">The sequence shown here is derived from an EMBL/GenBank/DDBJ whole genome shotgun (WGS) entry which is preliminary data.</text>
</comment>
<dbReference type="RefSeq" id="WP_110360526.1">
    <property type="nucleotide sequence ID" value="NZ_QFLI01000003.1"/>
</dbReference>
<sequence length="231" mass="26055">MTLPFYLRRNPLTQRDDDFSAQTLVFETSEFEAIVSKAVKRHSSLNEVDTTLAVNAVFEQVYEELLAGNNVITPMCNIRLSIAGVFDADHMDFDPEYHKVNMNFTPGINFRNLAQEVKLKKITASDVLPKIDGFEDSESESKNEKITPGKGGIVKGSKLKLNKDKAEEGLFFIAADDTEHKVTTYMRNMPSELIFSIPDGLTAGKYRLEIRTYLEGKTLRTGQLDYELTVD</sequence>
<evidence type="ECO:0000313" key="4">
    <source>
        <dbReference type="Proteomes" id="UP000248079"/>
    </source>
</evidence>
<dbReference type="Pfam" id="PF14734">
    <property type="entry name" value="DUF4469"/>
    <property type="match status" value="1"/>
</dbReference>
<dbReference type="CDD" id="cd12843">
    <property type="entry name" value="Bvu_2165_C_like"/>
    <property type="match status" value="1"/>
</dbReference>
<proteinExistence type="predicted"/>
<dbReference type="InterPro" id="IPR027824">
    <property type="entry name" value="DUF4469"/>
</dbReference>
<evidence type="ECO:0000259" key="2">
    <source>
        <dbReference type="Pfam" id="PF14848"/>
    </source>
</evidence>
<dbReference type="EMBL" id="QFLI01000003">
    <property type="protein sequence ID" value="PXY01717.1"/>
    <property type="molecule type" value="Genomic_DNA"/>
</dbReference>
<gene>
    <name evidence="3" type="ORF">DF185_09625</name>
</gene>
<name>A0A2V4A1I7_9BACT</name>
<accession>A0A2V4A1I7</accession>